<evidence type="ECO:0000313" key="2">
    <source>
        <dbReference type="Proteomes" id="UP000295411"/>
    </source>
</evidence>
<comment type="caution">
    <text evidence="1">The sequence shown here is derived from an EMBL/GenBank/DDBJ whole genome shotgun (WGS) entry which is preliminary data.</text>
</comment>
<dbReference type="OrthoDB" id="3268522at2"/>
<evidence type="ECO:0000313" key="1">
    <source>
        <dbReference type="EMBL" id="TDK25398.1"/>
    </source>
</evidence>
<keyword evidence="2" id="KW-1185">Reference proteome</keyword>
<organism evidence="1 2">
    <name type="scientific">Arthrobacter crusticola</name>
    <dbReference type="NCBI Taxonomy" id="2547960"/>
    <lineage>
        <taxon>Bacteria</taxon>
        <taxon>Bacillati</taxon>
        <taxon>Actinomycetota</taxon>
        <taxon>Actinomycetes</taxon>
        <taxon>Micrococcales</taxon>
        <taxon>Micrococcaceae</taxon>
        <taxon>Arthrobacter</taxon>
    </lineage>
</organism>
<dbReference type="EMBL" id="SMTK01000003">
    <property type="protein sequence ID" value="TDK25398.1"/>
    <property type="molecule type" value="Genomic_DNA"/>
</dbReference>
<proteinExistence type="predicted"/>
<accession>A0A4R5TWD1</accession>
<protein>
    <submittedName>
        <fullName evidence="1">DUF4235 domain-containing protein</fullName>
    </submittedName>
</protein>
<dbReference type="AlphaFoldDB" id="A0A4R5TWD1"/>
<dbReference type="Pfam" id="PF14019">
    <property type="entry name" value="DUF4235"/>
    <property type="match status" value="1"/>
</dbReference>
<gene>
    <name evidence="1" type="ORF">E2F48_09025</name>
</gene>
<name>A0A4R5TWD1_9MICC</name>
<dbReference type="InterPro" id="IPR025329">
    <property type="entry name" value="DUF4235"/>
</dbReference>
<dbReference type="Proteomes" id="UP000295411">
    <property type="component" value="Unassembled WGS sequence"/>
</dbReference>
<dbReference type="RefSeq" id="WP_133403667.1">
    <property type="nucleotide sequence ID" value="NZ_SMTK01000003.1"/>
</dbReference>
<reference evidence="1 2" key="1">
    <citation type="submission" date="2019-03" db="EMBL/GenBank/DDBJ databases">
        <title>Arthrobacter sp. nov., an bacterium isolated from biocrust in Mu Us Desert.</title>
        <authorList>
            <person name="Lixiong L."/>
        </authorList>
    </citation>
    <scope>NUCLEOTIDE SEQUENCE [LARGE SCALE GENOMIC DNA]</scope>
    <source>
        <strain evidence="1 2">SLN-3</strain>
    </source>
</reference>
<sequence>MHLLIKLLGTGMGLGAGIVASKLVDFLWEKITGEASPKGTEGLENTVRSALAFALISGAIRTTIQVFTNRTMQKAIERFEKTRDLT</sequence>